<accession>A0ABN1GS39</accession>
<keyword evidence="3" id="KW-1185">Reference proteome</keyword>
<comment type="caution">
    <text evidence="2">The sequence shown here is derived from an EMBL/GenBank/DDBJ whole genome shotgun (WGS) entry which is preliminary data.</text>
</comment>
<evidence type="ECO:0000313" key="3">
    <source>
        <dbReference type="Proteomes" id="UP001500668"/>
    </source>
</evidence>
<name>A0ABN1GS39_9ACTN</name>
<gene>
    <name evidence="2" type="ORF">GCM10010394_55170</name>
</gene>
<evidence type="ECO:0000256" key="1">
    <source>
        <dbReference type="SAM" id="MobiDB-lite"/>
    </source>
</evidence>
<proteinExistence type="predicted"/>
<feature type="region of interest" description="Disordered" evidence="1">
    <location>
        <begin position="64"/>
        <end position="83"/>
    </location>
</feature>
<protein>
    <recommendedName>
        <fullName evidence="4">Transposase</fullName>
    </recommendedName>
</protein>
<sequence length="83" mass="8624">MAELDPLFDFLSCEDAPLTERGAWPLSTRVGPWAKARTTAPPAVRQVQEQVPHGALGIDETCAKGGGLDQLSGGGLPPGGTVR</sequence>
<evidence type="ECO:0000313" key="2">
    <source>
        <dbReference type="EMBL" id="GAA0617867.1"/>
    </source>
</evidence>
<dbReference type="Proteomes" id="UP001500668">
    <property type="component" value="Unassembled WGS sequence"/>
</dbReference>
<dbReference type="EMBL" id="BAAACA010000038">
    <property type="protein sequence ID" value="GAA0617867.1"/>
    <property type="molecule type" value="Genomic_DNA"/>
</dbReference>
<reference evidence="2 3" key="1">
    <citation type="journal article" date="2019" name="Int. J. Syst. Evol. Microbiol.">
        <title>The Global Catalogue of Microorganisms (GCM) 10K type strain sequencing project: providing services to taxonomists for standard genome sequencing and annotation.</title>
        <authorList>
            <consortium name="The Broad Institute Genomics Platform"/>
            <consortium name="The Broad Institute Genome Sequencing Center for Infectious Disease"/>
            <person name="Wu L."/>
            <person name="Ma J."/>
        </authorList>
    </citation>
    <scope>NUCLEOTIDE SEQUENCE [LARGE SCALE GENOMIC DNA]</scope>
    <source>
        <strain evidence="2 3">JCM 5067</strain>
    </source>
</reference>
<evidence type="ECO:0008006" key="4">
    <source>
        <dbReference type="Google" id="ProtNLM"/>
    </source>
</evidence>
<organism evidence="2 3">
    <name type="scientific">Streptomyces crystallinus</name>
    <dbReference type="NCBI Taxonomy" id="68191"/>
    <lineage>
        <taxon>Bacteria</taxon>
        <taxon>Bacillati</taxon>
        <taxon>Actinomycetota</taxon>
        <taxon>Actinomycetes</taxon>
        <taxon>Kitasatosporales</taxon>
        <taxon>Streptomycetaceae</taxon>
        <taxon>Streptomyces</taxon>
    </lineage>
</organism>